<dbReference type="GO" id="GO:0008168">
    <property type="term" value="F:methyltransferase activity"/>
    <property type="evidence" value="ECO:0007669"/>
    <property type="project" value="UniProtKB-KW"/>
</dbReference>
<protein>
    <recommendedName>
        <fullName evidence="3">Carboxy-S-adenosyl-L-methionine synthase</fullName>
        <shortName evidence="3">Cx-SAM synthase</shortName>
        <ecNumber evidence="3">2.1.3.-</ecNumber>
    </recommendedName>
</protein>
<dbReference type="EC" id="2.1.3.-" evidence="3"/>
<dbReference type="NCBIfam" id="TIGR00740">
    <property type="entry name" value="carboxy-S-adenosyl-L-methionine synthase CmoA"/>
    <property type="match status" value="1"/>
</dbReference>
<evidence type="ECO:0000256" key="1">
    <source>
        <dbReference type="ARBA" id="ARBA00022679"/>
    </source>
</evidence>
<dbReference type="PANTHER" id="PTHR43861:SF2">
    <property type="entry name" value="CARBOXY-S-ADENOSYL-L-METHIONINE SYNTHASE"/>
    <property type="match status" value="1"/>
</dbReference>
<organism evidence="6 7">
    <name type="scientific">Providencia heimbachae ATCC 35613</name>
    <dbReference type="NCBI Taxonomy" id="1354272"/>
    <lineage>
        <taxon>Bacteria</taxon>
        <taxon>Pseudomonadati</taxon>
        <taxon>Pseudomonadota</taxon>
        <taxon>Gammaproteobacteria</taxon>
        <taxon>Enterobacterales</taxon>
        <taxon>Morganellaceae</taxon>
        <taxon>Providencia</taxon>
    </lineage>
</organism>
<dbReference type="InterPro" id="IPR041698">
    <property type="entry name" value="Methyltransf_25"/>
</dbReference>
<dbReference type="HAMAP" id="MF_01589">
    <property type="entry name" value="Cx_SAM_synthase"/>
    <property type="match status" value="1"/>
</dbReference>
<feature type="binding site" evidence="3 4">
    <location>
        <begin position="94"/>
        <end position="95"/>
    </location>
    <ligand>
        <name>S-adenosyl-L-methionine</name>
        <dbReference type="ChEBI" id="CHEBI:59789"/>
    </ligand>
</feature>
<dbReference type="PATRIC" id="fig|1354272.4.peg.419"/>
<reference evidence="6 7" key="1">
    <citation type="submission" date="2016-04" db="EMBL/GenBank/DDBJ databases">
        <title>ATOL: Assembling a taxonomically balanced genome-scale reconstruction of the evolutionary history of the Enterobacteriaceae.</title>
        <authorList>
            <person name="Plunkett G.III."/>
            <person name="Neeno-Eckwall E.C."/>
            <person name="Glasner J.D."/>
            <person name="Perna N.T."/>
        </authorList>
    </citation>
    <scope>NUCLEOTIDE SEQUENCE [LARGE SCALE GENOMIC DNA]</scope>
    <source>
        <strain evidence="6 7">ATCC 35613</strain>
    </source>
</reference>
<name>A0A1B7K2S2_9GAMM</name>
<dbReference type="OrthoDB" id="9779941at2"/>
<accession>A0A1B7K2S2</accession>
<dbReference type="SUPFAM" id="SSF53335">
    <property type="entry name" value="S-adenosyl-L-methionine-dependent methyltransferases"/>
    <property type="match status" value="1"/>
</dbReference>
<dbReference type="GO" id="GO:0032259">
    <property type="term" value="P:methylation"/>
    <property type="evidence" value="ECO:0007669"/>
    <property type="project" value="UniProtKB-KW"/>
</dbReference>
<feature type="domain" description="Methyltransferase" evidence="5">
    <location>
        <begin position="65"/>
        <end position="163"/>
    </location>
</feature>
<comment type="function">
    <text evidence="3">Catalyzes the conversion of S-adenosyl-L-methionine (SAM) to carboxy-S-adenosyl-L-methionine (Cx-SAM).</text>
</comment>
<dbReference type="GO" id="GO:1904047">
    <property type="term" value="F:S-adenosyl-L-methionine binding"/>
    <property type="evidence" value="ECO:0007669"/>
    <property type="project" value="UniProtKB-UniRule"/>
</dbReference>
<gene>
    <name evidence="3" type="primary">cmoA</name>
    <name evidence="6" type="ORF">M998_0405</name>
</gene>
<evidence type="ECO:0000256" key="2">
    <source>
        <dbReference type="ARBA" id="ARBA00022691"/>
    </source>
</evidence>
<dbReference type="CDD" id="cd02440">
    <property type="entry name" value="AdoMet_MTases"/>
    <property type="match status" value="1"/>
</dbReference>
<dbReference type="PIRSF" id="PIRSF006325">
    <property type="entry name" value="MeTrfase_bac"/>
    <property type="match status" value="1"/>
</dbReference>
<dbReference type="Pfam" id="PF13649">
    <property type="entry name" value="Methyltransf_25"/>
    <property type="match status" value="1"/>
</dbReference>
<comment type="caution">
    <text evidence="6">The sequence shown here is derived from an EMBL/GenBank/DDBJ whole genome shotgun (WGS) entry which is preliminary data.</text>
</comment>
<dbReference type="GO" id="GO:0016743">
    <property type="term" value="F:carboxyl- or carbamoyltransferase activity"/>
    <property type="evidence" value="ECO:0007669"/>
    <property type="project" value="UniProtKB-UniRule"/>
</dbReference>
<keyword evidence="7" id="KW-1185">Reference proteome</keyword>
<comment type="catalytic activity">
    <reaction evidence="3">
        <text>prephenate + S-adenosyl-L-methionine = carboxy-S-adenosyl-L-methionine + 3-phenylpyruvate + H2O</text>
        <dbReference type="Rhea" id="RHEA:51692"/>
        <dbReference type="ChEBI" id="CHEBI:15377"/>
        <dbReference type="ChEBI" id="CHEBI:18005"/>
        <dbReference type="ChEBI" id="CHEBI:29934"/>
        <dbReference type="ChEBI" id="CHEBI:59789"/>
        <dbReference type="ChEBI" id="CHEBI:134278"/>
    </reaction>
</comment>
<evidence type="ECO:0000313" key="7">
    <source>
        <dbReference type="Proteomes" id="UP000078224"/>
    </source>
</evidence>
<dbReference type="Proteomes" id="UP000078224">
    <property type="component" value="Unassembled WGS sequence"/>
</dbReference>
<feature type="binding site" evidence="3 4">
    <location>
        <begin position="122"/>
        <end position="123"/>
    </location>
    <ligand>
        <name>S-adenosyl-L-methionine</name>
        <dbReference type="ChEBI" id="CHEBI:59789"/>
    </ligand>
</feature>
<dbReference type="InterPro" id="IPR029063">
    <property type="entry name" value="SAM-dependent_MTases_sf"/>
</dbReference>
<dbReference type="AlphaFoldDB" id="A0A1B7K2S2"/>
<feature type="binding site" evidence="3">
    <location>
        <position position="204"/>
    </location>
    <ligand>
        <name>S-adenosyl-L-methionine</name>
        <dbReference type="ChEBI" id="CHEBI:59789"/>
    </ligand>
</feature>
<dbReference type="GO" id="GO:0002098">
    <property type="term" value="P:tRNA wobble uridine modification"/>
    <property type="evidence" value="ECO:0007669"/>
    <property type="project" value="InterPro"/>
</dbReference>
<comment type="similarity">
    <text evidence="3">Belongs to the class I-like SAM-binding methyltransferase superfamily. Cx-SAM synthase family.</text>
</comment>
<dbReference type="PANTHER" id="PTHR43861">
    <property type="entry name" value="TRANS-ACONITATE 2-METHYLTRANSFERASE-RELATED"/>
    <property type="match status" value="1"/>
</dbReference>
<dbReference type="RefSeq" id="WP_068443483.1">
    <property type="nucleotide sequence ID" value="NZ_LXEW01000010.1"/>
</dbReference>
<keyword evidence="2 3" id="KW-0949">S-adenosyl-L-methionine</keyword>
<evidence type="ECO:0000256" key="4">
    <source>
        <dbReference type="PIRSR" id="PIRSR006325-1"/>
    </source>
</evidence>
<keyword evidence="6" id="KW-0489">Methyltransferase</keyword>
<proteinExistence type="inferred from homology"/>
<dbReference type="InterPro" id="IPR005271">
    <property type="entry name" value="CmoA"/>
</dbReference>
<evidence type="ECO:0000256" key="3">
    <source>
        <dbReference type="HAMAP-Rule" id="MF_01589"/>
    </source>
</evidence>
<comment type="subunit">
    <text evidence="3">Homodimer.</text>
</comment>
<evidence type="ECO:0000259" key="5">
    <source>
        <dbReference type="Pfam" id="PF13649"/>
    </source>
</evidence>
<feature type="binding site" evidence="3 4">
    <location>
        <begin position="69"/>
        <end position="71"/>
    </location>
    <ligand>
        <name>S-adenosyl-L-methionine</name>
        <dbReference type="ChEBI" id="CHEBI:59789"/>
    </ligand>
</feature>
<sequence>MSSQDSKHTDSLFSAPIANLGDWQFDEKVAEVFPDMIQRSVPGYSNIITMIGMLAGRFVTPNSQVYDLGCSLGAATLSVRRNLTAENCQIIAVDNSPAMVERCRRHLDAYKAETPVEVIEGDIRDIHIENASMVVLNFTLQFLNPDDRQLLLNKIYQGLNPGGILVLSEKFNFQDNKIGELLFNMHHDFKRANGYSELEISQKRSMLENVMLTDTVEAHKSRLNNAGFTHCEVWFQCFNFGSLLALKEGQL</sequence>
<feature type="binding site" evidence="3 4">
    <location>
        <position position="137"/>
    </location>
    <ligand>
        <name>S-adenosyl-L-methionine</name>
        <dbReference type="ChEBI" id="CHEBI:59789"/>
    </ligand>
</feature>
<dbReference type="EMBL" id="LXEW01000010">
    <property type="protein sequence ID" value="OAT54415.1"/>
    <property type="molecule type" value="Genomic_DNA"/>
</dbReference>
<dbReference type="NCBIfam" id="NF011995">
    <property type="entry name" value="PRK15451.1"/>
    <property type="match status" value="1"/>
</dbReference>
<evidence type="ECO:0000313" key="6">
    <source>
        <dbReference type="EMBL" id="OAT54415.1"/>
    </source>
</evidence>
<feature type="binding site" evidence="3 4">
    <location>
        <position position="44"/>
    </location>
    <ligand>
        <name>S-adenosyl-L-methionine</name>
        <dbReference type="ChEBI" id="CHEBI:59789"/>
    </ligand>
</feature>
<keyword evidence="1 3" id="KW-0808">Transferase</keyword>
<dbReference type="Gene3D" id="3.40.50.150">
    <property type="entry name" value="Vaccinia Virus protein VP39"/>
    <property type="match status" value="1"/>
</dbReference>